<feature type="compositionally biased region" description="Low complexity" evidence="1">
    <location>
        <begin position="20"/>
        <end position="40"/>
    </location>
</feature>
<feature type="region of interest" description="Disordered" evidence="1">
    <location>
        <begin position="1"/>
        <end position="64"/>
    </location>
</feature>
<feature type="compositionally biased region" description="Polar residues" evidence="1">
    <location>
        <begin position="1"/>
        <end position="10"/>
    </location>
</feature>
<organism evidence="2 3">
    <name type="scientific">Nocardia lasii</name>
    <dbReference type="NCBI Taxonomy" id="1616107"/>
    <lineage>
        <taxon>Bacteria</taxon>
        <taxon>Bacillati</taxon>
        <taxon>Actinomycetota</taxon>
        <taxon>Actinomycetes</taxon>
        <taxon>Mycobacteriales</taxon>
        <taxon>Nocardiaceae</taxon>
        <taxon>Nocardia</taxon>
    </lineage>
</organism>
<evidence type="ECO:0000313" key="3">
    <source>
        <dbReference type="Proteomes" id="UP001596223"/>
    </source>
</evidence>
<evidence type="ECO:0000256" key="1">
    <source>
        <dbReference type="SAM" id="MobiDB-lite"/>
    </source>
</evidence>
<accession>A0ABW1JQS7</accession>
<keyword evidence="3" id="KW-1185">Reference proteome</keyword>
<reference evidence="3" key="1">
    <citation type="journal article" date="2019" name="Int. J. Syst. Evol. Microbiol.">
        <title>The Global Catalogue of Microorganisms (GCM) 10K type strain sequencing project: providing services to taxonomists for standard genome sequencing and annotation.</title>
        <authorList>
            <consortium name="The Broad Institute Genomics Platform"/>
            <consortium name="The Broad Institute Genome Sequencing Center for Infectious Disease"/>
            <person name="Wu L."/>
            <person name="Ma J."/>
        </authorList>
    </citation>
    <scope>NUCLEOTIDE SEQUENCE [LARGE SCALE GENOMIC DNA]</scope>
    <source>
        <strain evidence="3">CCUG 36956</strain>
    </source>
</reference>
<dbReference type="EMBL" id="JBHSQN010000004">
    <property type="protein sequence ID" value="MFC6011365.1"/>
    <property type="molecule type" value="Genomic_DNA"/>
</dbReference>
<proteinExistence type="predicted"/>
<protein>
    <submittedName>
        <fullName evidence="2">Uncharacterized protein</fullName>
    </submittedName>
</protein>
<evidence type="ECO:0000313" key="2">
    <source>
        <dbReference type="EMBL" id="MFC6011365.1"/>
    </source>
</evidence>
<feature type="region of interest" description="Disordered" evidence="1">
    <location>
        <begin position="80"/>
        <end position="100"/>
    </location>
</feature>
<sequence length="100" mass="10481">MWFTTQSPTSALPADRASDATTAHAATGTITTGINNPNIPARRRNGFPGSNGRPGLPGIGAPNALIRPAAPRFCTKITGVTTNETSPYHPINTLSTVNRR</sequence>
<comment type="caution">
    <text evidence="2">The sequence shown here is derived from an EMBL/GenBank/DDBJ whole genome shotgun (WGS) entry which is preliminary data.</text>
</comment>
<gene>
    <name evidence="2" type="ORF">ACFP3H_09915</name>
</gene>
<name>A0ABW1JQS7_9NOCA</name>
<dbReference type="Proteomes" id="UP001596223">
    <property type="component" value="Unassembled WGS sequence"/>
</dbReference>